<feature type="domain" description="Multidrug resistance protein MdtA-like barrel-sandwich hybrid" evidence="4">
    <location>
        <begin position="108"/>
        <end position="257"/>
    </location>
</feature>
<evidence type="ECO:0000259" key="4">
    <source>
        <dbReference type="Pfam" id="PF25917"/>
    </source>
</evidence>
<dbReference type="Gene3D" id="1.10.287.470">
    <property type="entry name" value="Helix hairpin bin"/>
    <property type="match status" value="1"/>
</dbReference>
<dbReference type="AlphaFoldDB" id="I2Q1A6"/>
<dbReference type="EMBL" id="JH600068">
    <property type="protein sequence ID" value="EIG53562.1"/>
    <property type="molecule type" value="Genomic_DNA"/>
</dbReference>
<dbReference type="Gene3D" id="2.40.30.170">
    <property type="match status" value="1"/>
</dbReference>
<dbReference type="InterPro" id="IPR058637">
    <property type="entry name" value="YknX-like_C"/>
</dbReference>
<feature type="domain" description="CusB-like beta-barrel" evidence="5">
    <location>
        <begin position="272"/>
        <end position="344"/>
    </location>
</feature>
<dbReference type="GO" id="GO:1990281">
    <property type="term" value="C:efflux pump complex"/>
    <property type="evidence" value="ECO:0007669"/>
    <property type="project" value="TreeGrafter"/>
</dbReference>
<feature type="compositionally biased region" description="Pro residues" evidence="2">
    <location>
        <begin position="1"/>
        <end position="10"/>
    </location>
</feature>
<keyword evidence="3" id="KW-0812">Transmembrane</keyword>
<evidence type="ECO:0000259" key="5">
    <source>
        <dbReference type="Pfam" id="PF25954"/>
    </source>
</evidence>
<dbReference type="GO" id="GO:0015562">
    <property type="term" value="F:efflux transmembrane transporter activity"/>
    <property type="evidence" value="ECO:0007669"/>
    <property type="project" value="TreeGrafter"/>
</dbReference>
<dbReference type="OrthoDB" id="9789643at2"/>
<dbReference type="eggNOG" id="COG0845">
    <property type="taxonomic scope" value="Bacteria"/>
</dbReference>
<reference evidence="7" key="1">
    <citation type="submission" date="2011-11" db="EMBL/GenBank/DDBJ databases">
        <title>Improved High-Quality Draft sequence of Desulfovibrio sp. U5L.</title>
        <authorList>
            <consortium name="US DOE Joint Genome Institute"/>
            <person name="Lucas S."/>
            <person name="Han J."/>
            <person name="Lapidus A."/>
            <person name="Cheng J.-F."/>
            <person name="Goodwin L."/>
            <person name="Pitluck S."/>
            <person name="Peters L."/>
            <person name="Ovchinnikova G."/>
            <person name="Held B."/>
            <person name="Detter J.C."/>
            <person name="Han C."/>
            <person name="Tapia R."/>
            <person name="Land M."/>
            <person name="Hauser L."/>
            <person name="Kyrpides N."/>
            <person name="Ivanova N."/>
            <person name="Pagani I."/>
            <person name="Gabster J."/>
            <person name="Walker C."/>
            <person name="Stolyar S."/>
            <person name="Stahl D."/>
            <person name="Arkin A."/>
            <person name="Dehal P."/>
            <person name="Hazen T."/>
            <person name="Woyke T."/>
        </authorList>
    </citation>
    <scope>NUCLEOTIDE SEQUENCE [LARGE SCALE GENOMIC DNA]</scope>
    <source>
        <strain evidence="7">U5L</strain>
    </source>
</reference>
<evidence type="ECO:0000256" key="1">
    <source>
        <dbReference type="ARBA" id="ARBA00009477"/>
    </source>
</evidence>
<feature type="region of interest" description="Disordered" evidence="2">
    <location>
        <begin position="1"/>
        <end position="37"/>
    </location>
</feature>
<organism evidence="7">
    <name type="scientific">Desulfovibrio sp. U5L</name>
    <dbReference type="NCBI Taxonomy" id="596152"/>
    <lineage>
        <taxon>Bacteria</taxon>
        <taxon>Pseudomonadati</taxon>
        <taxon>Thermodesulfobacteriota</taxon>
        <taxon>Desulfovibrionia</taxon>
        <taxon>Desulfovibrionales</taxon>
        <taxon>Desulfovibrionaceae</taxon>
        <taxon>Desulfovibrio</taxon>
    </lineage>
</organism>
<evidence type="ECO:0000256" key="3">
    <source>
        <dbReference type="SAM" id="Phobius"/>
    </source>
</evidence>
<evidence type="ECO:0000313" key="7">
    <source>
        <dbReference type="EMBL" id="EIG53562.1"/>
    </source>
</evidence>
<evidence type="ECO:0000256" key="2">
    <source>
        <dbReference type="SAM" id="MobiDB-lite"/>
    </source>
</evidence>
<dbReference type="Gene3D" id="2.40.420.20">
    <property type="match status" value="1"/>
</dbReference>
<dbReference type="HOGENOM" id="CLU_018816_1_4_7"/>
<protein>
    <submittedName>
        <fullName evidence="7">RND family efflux transporter, MFP subunit</fullName>
    </submittedName>
</protein>
<dbReference type="Pfam" id="PF25917">
    <property type="entry name" value="BSH_RND"/>
    <property type="match status" value="1"/>
</dbReference>
<keyword evidence="3" id="KW-1133">Transmembrane helix</keyword>
<dbReference type="InterPro" id="IPR006143">
    <property type="entry name" value="RND_pump_MFP"/>
</dbReference>
<gene>
    <name evidence="7" type="ORF">DesU5LDRAFT_1885</name>
</gene>
<comment type="similarity">
    <text evidence="1">Belongs to the membrane fusion protein (MFP) (TC 8.A.1) family.</text>
</comment>
<keyword evidence="3" id="KW-0472">Membrane</keyword>
<dbReference type="InterPro" id="IPR058625">
    <property type="entry name" value="MdtA-like_BSH"/>
</dbReference>
<dbReference type="Gene3D" id="2.40.50.100">
    <property type="match status" value="1"/>
</dbReference>
<dbReference type="PANTHER" id="PTHR30469">
    <property type="entry name" value="MULTIDRUG RESISTANCE PROTEIN MDTA"/>
    <property type="match status" value="1"/>
</dbReference>
<feature type="domain" description="YknX-like C-terminal permuted SH3-like" evidence="6">
    <location>
        <begin position="352"/>
        <end position="419"/>
    </location>
</feature>
<dbReference type="SUPFAM" id="SSF111369">
    <property type="entry name" value="HlyD-like secretion proteins"/>
    <property type="match status" value="1"/>
</dbReference>
<dbReference type="NCBIfam" id="TIGR01730">
    <property type="entry name" value="RND_mfp"/>
    <property type="match status" value="1"/>
</dbReference>
<dbReference type="STRING" id="596152.DesU5LDRAFT_1885"/>
<sequence>MSDSTPPPGLLVPSVTSPPRTTAPTPPPPDPDPRHGRGRLLGLGLFTLLLAGALAFGAWRHFIRYRQVMETAENRRNFVPKVRVGQVRASGGMIRVILPATTSAFEEAGIFSRASGYVEKRYVDIGSRVKTGQLLAEITAPELDRQIAQAEATLGQTEAALRQTQANMELARVTYERDAKLVAQGYLSVQQGDVDRLNYQALLGSVGASQANVAAQREQVWVLRQQKAYQRVVAPFDGVVTRRNIDTGSLVQADAVSATAMFTLARDNVIRIQLHVPQDAAFGLAPGVPAVVRVPELPARTFPGTVTRLAEALQPDTRTLLAEIDVQNPDGALSPGIYCTVELRIPRKSPSLIVPGQAVIFDRKGLHVAVVEDGVAHIRDITEIRDLGTEVEVSAGVADGDKVILTPPVDLRDGDRVEIRPDAPPR</sequence>
<dbReference type="Pfam" id="PF25989">
    <property type="entry name" value="YknX_C"/>
    <property type="match status" value="1"/>
</dbReference>
<dbReference type="PANTHER" id="PTHR30469:SF37">
    <property type="entry name" value="RAGD PROTEIN"/>
    <property type="match status" value="1"/>
</dbReference>
<feature type="compositionally biased region" description="Low complexity" evidence="2">
    <location>
        <begin position="12"/>
        <end position="23"/>
    </location>
</feature>
<feature type="transmembrane region" description="Helical" evidence="3">
    <location>
        <begin position="40"/>
        <end position="59"/>
    </location>
</feature>
<accession>I2Q1A6</accession>
<evidence type="ECO:0000259" key="6">
    <source>
        <dbReference type="Pfam" id="PF25989"/>
    </source>
</evidence>
<proteinExistence type="inferred from homology"/>
<dbReference type="Pfam" id="PF25954">
    <property type="entry name" value="Beta-barrel_RND_2"/>
    <property type="match status" value="1"/>
</dbReference>
<dbReference type="InterPro" id="IPR058792">
    <property type="entry name" value="Beta-barrel_RND_2"/>
</dbReference>
<name>I2Q1A6_9BACT</name>